<dbReference type="AlphaFoldDB" id="A0A377F7G3"/>
<dbReference type="Proteomes" id="UP000254255">
    <property type="component" value="Unassembled WGS sequence"/>
</dbReference>
<evidence type="ECO:0000256" key="4">
    <source>
        <dbReference type="ARBA" id="ARBA00022917"/>
    </source>
</evidence>
<dbReference type="GO" id="GO:0006412">
    <property type="term" value="P:translation"/>
    <property type="evidence" value="ECO:0007669"/>
    <property type="project" value="UniProtKB-KW"/>
</dbReference>
<keyword evidence="4" id="KW-0648">Protein biosynthesis</keyword>
<dbReference type="GO" id="GO:0005524">
    <property type="term" value="F:ATP binding"/>
    <property type="evidence" value="ECO:0007669"/>
    <property type="project" value="UniProtKB-KW"/>
</dbReference>
<keyword evidence="5 6" id="KW-0030">Aminoacyl-tRNA synthetase</keyword>
<evidence type="ECO:0000313" key="6">
    <source>
        <dbReference type="EMBL" id="STN25966.1"/>
    </source>
</evidence>
<evidence type="ECO:0000313" key="7">
    <source>
        <dbReference type="Proteomes" id="UP000254255"/>
    </source>
</evidence>
<keyword evidence="1 6" id="KW-0436">Ligase</keyword>
<evidence type="ECO:0000256" key="1">
    <source>
        <dbReference type="ARBA" id="ARBA00022598"/>
    </source>
</evidence>
<accession>A0A377F7G3</accession>
<keyword evidence="3" id="KW-0067">ATP-binding</keyword>
<reference evidence="6 7" key="1">
    <citation type="submission" date="2018-06" db="EMBL/GenBank/DDBJ databases">
        <authorList>
            <consortium name="Pathogen Informatics"/>
            <person name="Doyle S."/>
        </authorList>
    </citation>
    <scope>NUCLEOTIDE SEQUENCE [LARGE SCALE GENOMIC DNA]</scope>
    <source>
        <strain evidence="6 7">NCTC13148</strain>
    </source>
</reference>
<dbReference type="GO" id="GO:0004823">
    <property type="term" value="F:leucine-tRNA ligase activity"/>
    <property type="evidence" value="ECO:0007669"/>
    <property type="project" value="UniProtKB-EC"/>
</dbReference>
<evidence type="ECO:0000256" key="2">
    <source>
        <dbReference type="ARBA" id="ARBA00022741"/>
    </source>
</evidence>
<gene>
    <name evidence="6" type="primary">leuS_1</name>
    <name evidence="6" type="ORF">NCTC13148_06390</name>
</gene>
<organism evidence="6 7">
    <name type="scientific">Escherichia coli</name>
    <dbReference type="NCBI Taxonomy" id="562"/>
    <lineage>
        <taxon>Bacteria</taxon>
        <taxon>Pseudomonadati</taxon>
        <taxon>Pseudomonadota</taxon>
        <taxon>Gammaproteobacteria</taxon>
        <taxon>Enterobacterales</taxon>
        <taxon>Enterobacteriaceae</taxon>
        <taxon>Escherichia</taxon>
    </lineage>
</organism>
<evidence type="ECO:0000256" key="5">
    <source>
        <dbReference type="ARBA" id="ARBA00023146"/>
    </source>
</evidence>
<sequence>MQEQYRPEEIESKVQLHWDEKRTFEVTEDESKEKYLLPVYASLSFWSTTHGPRT</sequence>
<name>A0A377F7G3_ECOLX</name>
<keyword evidence="2" id="KW-0547">Nucleotide-binding</keyword>
<proteinExistence type="predicted"/>
<dbReference type="FunFam" id="1.10.730.10:FF:000002">
    <property type="entry name" value="Leucine--tRNA ligase"/>
    <property type="match status" value="1"/>
</dbReference>
<dbReference type="EMBL" id="UGET01000006">
    <property type="protein sequence ID" value="STN25966.1"/>
    <property type="molecule type" value="Genomic_DNA"/>
</dbReference>
<protein>
    <submittedName>
        <fullName evidence="6">Leucyl-tRNA synthetase</fullName>
        <ecNumber evidence="6">6.1.1.4</ecNumber>
    </submittedName>
</protein>
<dbReference type="EC" id="6.1.1.4" evidence="6"/>
<evidence type="ECO:0000256" key="3">
    <source>
        <dbReference type="ARBA" id="ARBA00022840"/>
    </source>
</evidence>